<dbReference type="Pfam" id="PF01556">
    <property type="entry name" value="DnaJ_C"/>
    <property type="match status" value="1"/>
</dbReference>
<dbReference type="Pfam" id="PF00226">
    <property type="entry name" value="DnaJ"/>
    <property type="match status" value="1"/>
</dbReference>
<dbReference type="InterPro" id="IPR018253">
    <property type="entry name" value="DnaJ_domain_CS"/>
</dbReference>
<dbReference type="InterPro" id="IPR008971">
    <property type="entry name" value="HSP40/DnaJ_pept-bd"/>
</dbReference>
<feature type="compositionally biased region" description="Gly residues" evidence="2">
    <location>
        <begin position="76"/>
        <end position="95"/>
    </location>
</feature>
<dbReference type="OrthoDB" id="9779889at2"/>
<dbReference type="Gene3D" id="2.60.260.20">
    <property type="entry name" value="Urease metallochaperone UreE, N-terminal domain"/>
    <property type="match status" value="2"/>
</dbReference>
<dbReference type="InterPro" id="IPR001623">
    <property type="entry name" value="DnaJ_domain"/>
</dbReference>
<dbReference type="RefSeq" id="WP_145057788.1">
    <property type="nucleotide sequence ID" value="NZ_CP036433.1"/>
</dbReference>
<dbReference type="SMART" id="SM00271">
    <property type="entry name" value="DnaJ"/>
    <property type="match status" value="1"/>
</dbReference>
<keyword evidence="1" id="KW-0143">Chaperone</keyword>
<dbReference type="EMBL" id="CP036433">
    <property type="protein sequence ID" value="QDU98489.1"/>
    <property type="molecule type" value="Genomic_DNA"/>
</dbReference>
<keyword evidence="4" id="KW-0238">DNA-binding</keyword>
<dbReference type="GO" id="GO:0005737">
    <property type="term" value="C:cytoplasm"/>
    <property type="evidence" value="ECO:0007669"/>
    <property type="project" value="TreeGrafter"/>
</dbReference>
<dbReference type="PROSITE" id="PS00636">
    <property type="entry name" value="DNAJ_1"/>
    <property type="match status" value="1"/>
</dbReference>
<dbReference type="GO" id="GO:0042026">
    <property type="term" value="P:protein refolding"/>
    <property type="evidence" value="ECO:0007669"/>
    <property type="project" value="TreeGrafter"/>
</dbReference>
<dbReference type="GO" id="GO:0003677">
    <property type="term" value="F:DNA binding"/>
    <property type="evidence" value="ECO:0007669"/>
    <property type="project" value="UniProtKB-KW"/>
</dbReference>
<evidence type="ECO:0000259" key="3">
    <source>
        <dbReference type="PROSITE" id="PS50076"/>
    </source>
</evidence>
<accession>A0A518E324</accession>
<dbReference type="Proteomes" id="UP000317648">
    <property type="component" value="Chromosome"/>
</dbReference>
<dbReference type="CDD" id="cd10747">
    <property type="entry name" value="DnaJ_C"/>
    <property type="match status" value="1"/>
</dbReference>
<evidence type="ECO:0000256" key="2">
    <source>
        <dbReference type="SAM" id="MobiDB-lite"/>
    </source>
</evidence>
<dbReference type="SUPFAM" id="SSF49493">
    <property type="entry name" value="HSP40/DnaJ peptide-binding domain"/>
    <property type="match status" value="2"/>
</dbReference>
<dbReference type="FunFam" id="2.60.260.20:FF:000013">
    <property type="entry name" value="DnaJ subfamily B member 11"/>
    <property type="match status" value="1"/>
</dbReference>
<proteinExistence type="predicted"/>
<dbReference type="CDD" id="cd06257">
    <property type="entry name" value="DnaJ"/>
    <property type="match status" value="1"/>
</dbReference>
<keyword evidence="5" id="KW-1185">Reference proteome</keyword>
<dbReference type="SUPFAM" id="SSF46565">
    <property type="entry name" value="Chaperone J-domain"/>
    <property type="match status" value="1"/>
</dbReference>
<dbReference type="PRINTS" id="PR00625">
    <property type="entry name" value="JDOMAIN"/>
</dbReference>
<evidence type="ECO:0000256" key="1">
    <source>
        <dbReference type="ARBA" id="ARBA00023186"/>
    </source>
</evidence>
<protein>
    <submittedName>
        <fullName evidence="4">Curved DNA-binding protein</fullName>
    </submittedName>
</protein>
<dbReference type="GO" id="GO:0051082">
    <property type="term" value="F:unfolded protein binding"/>
    <property type="evidence" value="ECO:0007669"/>
    <property type="project" value="InterPro"/>
</dbReference>
<dbReference type="KEGG" id="lcre:Pla8534_63580"/>
<dbReference type="PANTHER" id="PTHR43096:SF52">
    <property type="entry name" value="DNAJ HOMOLOG 1, MITOCHONDRIAL-RELATED"/>
    <property type="match status" value="1"/>
</dbReference>
<dbReference type="PANTHER" id="PTHR43096">
    <property type="entry name" value="DNAJ HOMOLOG 1, MITOCHONDRIAL-RELATED"/>
    <property type="match status" value="1"/>
</dbReference>
<name>A0A518E324_9BACT</name>
<dbReference type="InterPro" id="IPR002939">
    <property type="entry name" value="DnaJ_C"/>
</dbReference>
<dbReference type="AlphaFoldDB" id="A0A518E324"/>
<reference evidence="4 5" key="1">
    <citation type="submission" date="2019-02" db="EMBL/GenBank/DDBJ databases">
        <title>Deep-cultivation of Planctomycetes and their phenomic and genomic characterization uncovers novel biology.</title>
        <authorList>
            <person name="Wiegand S."/>
            <person name="Jogler M."/>
            <person name="Boedeker C."/>
            <person name="Pinto D."/>
            <person name="Vollmers J."/>
            <person name="Rivas-Marin E."/>
            <person name="Kohn T."/>
            <person name="Peeters S.H."/>
            <person name="Heuer A."/>
            <person name="Rast P."/>
            <person name="Oberbeckmann S."/>
            <person name="Bunk B."/>
            <person name="Jeske O."/>
            <person name="Meyerdierks A."/>
            <person name="Storesund J.E."/>
            <person name="Kallscheuer N."/>
            <person name="Luecker S."/>
            <person name="Lage O.M."/>
            <person name="Pohl T."/>
            <person name="Merkel B.J."/>
            <person name="Hornburger P."/>
            <person name="Mueller R.-W."/>
            <person name="Bruemmer F."/>
            <person name="Labrenz M."/>
            <person name="Spormann A.M."/>
            <person name="Op den Camp H."/>
            <person name="Overmann J."/>
            <person name="Amann R."/>
            <person name="Jetten M.S.M."/>
            <person name="Mascher T."/>
            <person name="Medema M.H."/>
            <person name="Devos D.P."/>
            <person name="Kaster A.-K."/>
            <person name="Ovreas L."/>
            <person name="Rohde M."/>
            <person name="Galperin M.Y."/>
            <person name="Jogler C."/>
        </authorList>
    </citation>
    <scope>NUCLEOTIDE SEQUENCE [LARGE SCALE GENOMIC DNA]</scope>
    <source>
        <strain evidence="4 5">Pla85_3_4</strain>
    </source>
</reference>
<dbReference type="InterPro" id="IPR036869">
    <property type="entry name" value="J_dom_sf"/>
</dbReference>
<dbReference type="Gene3D" id="1.10.287.110">
    <property type="entry name" value="DnaJ domain"/>
    <property type="match status" value="1"/>
</dbReference>
<feature type="compositionally biased region" description="Gly residues" evidence="2">
    <location>
        <begin position="105"/>
        <end position="115"/>
    </location>
</feature>
<gene>
    <name evidence="4" type="primary">cbpA</name>
    <name evidence="4" type="ORF">Pla8534_63580</name>
</gene>
<organism evidence="4 5">
    <name type="scientific">Lignipirellula cremea</name>
    <dbReference type="NCBI Taxonomy" id="2528010"/>
    <lineage>
        <taxon>Bacteria</taxon>
        <taxon>Pseudomonadati</taxon>
        <taxon>Planctomycetota</taxon>
        <taxon>Planctomycetia</taxon>
        <taxon>Pirellulales</taxon>
        <taxon>Pirellulaceae</taxon>
        <taxon>Lignipirellula</taxon>
    </lineage>
</organism>
<dbReference type="PROSITE" id="PS50076">
    <property type="entry name" value="DNAJ_2"/>
    <property type="match status" value="1"/>
</dbReference>
<evidence type="ECO:0000313" key="5">
    <source>
        <dbReference type="Proteomes" id="UP000317648"/>
    </source>
</evidence>
<sequence>MADDYYKTLGISRDASQADIEKAHRKLAHKYHPDINPDDKTAAEKFNQVQEAYDVLSDSNKREMFDRYGSAFDSMGAGGPGGSPRGGPRGGGGQGFEDVDWSQMFGGGQPGGGAAGFEDIFRHFSQAGAEPRRSRRKPQKGSDLGHEITVPFHTAVQGGDARLSIQRPSGKVESIDVKVPAGIEDGKKIRLRGQGEASSTGGAAGDILLTIRVAPHPFFERKGRNLEVVVPVTLGEALSGAKIDLPTPKGTLTLKIPAGVSSGKRLRVKGHGVASPDGPGDLFAEIRIDLPGAVELDETEQAVIDKIEAQYKASPRADLRW</sequence>
<evidence type="ECO:0000313" key="4">
    <source>
        <dbReference type="EMBL" id="QDU98489.1"/>
    </source>
</evidence>
<feature type="domain" description="J" evidence="3">
    <location>
        <begin position="4"/>
        <end position="69"/>
    </location>
</feature>
<feature type="region of interest" description="Disordered" evidence="2">
    <location>
        <begin position="71"/>
        <end position="145"/>
    </location>
</feature>